<evidence type="ECO:0000313" key="3">
    <source>
        <dbReference type="EMBL" id="KOC90766.1"/>
    </source>
</evidence>
<keyword evidence="1" id="KW-0732">Signal</keyword>
<dbReference type="EMBL" id="JRXF01000028">
    <property type="protein sequence ID" value="KOC90766.1"/>
    <property type="molecule type" value="Genomic_DNA"/>
</dbReference>
<feature type="chain" id="PRO_5008219417" description="Lipoprotein" evidence="1">
    <location>
        <begin position="25"/>
        <end position="282"/>
    </location>
</feature>
<evidence type="ECO:0000256" key="1">
    <source>
        <dbReference type="SAM" id="SignalP"/>
    </source>
</evidence>
<sequence length="282" mass="31632">MNRKIPACLTIIVLYGLLSFYASGAESCPANSKVVNDSNSVIMLGGSSKGMVRQFVVGEFGKDVDLQKRLLGQFDRCGNLTIADISYDKNEGNVLLKMEQHIARVTDGWQAEYAYSVMVQQQGKTVEVSNKQGTINYKVGKNGNITSSTEVFTNMGNKGFTETTYSHDKSLRLLKSVARGTDNLTNGEYHYQWSDKGQMLATTSEKSKETYTYDKQNRELRLHSVTNTPVSVITSVDECQSWDDIGNCTLSYSRETEVTDKSTVKRNLSAAYRFEYWDEEVK</sequence>
<gene>
    <name evidence="2" type="ORF">NG42_19585</name>
    <name evidence="3" type="ORF">NG43_16690</name>
</gene>
<dbReference type="STRING" id="1560201.NG42_19585"/>
<comment type="caution">
    <text evidence="3">The sequence shown here is derived from an EMBL/GenBank/DDBJ whole genome shotgun (WGS) entry which is preliminary data.</text>
</comment>
<evidence type="ECO:0000313" key="5">
    <source>
        <dbReference type="Proteomes" id="UP000037088"/>
    </source>
</evidence>
<dbReference type="RefSeq" id="WP_052902359.1">
    <property type="nucleotide sequence ID" value="NZ_JRXE01000035.1"/>
</dbReference>
<keyword evidence="5" id="KW-1185">Reference proteome</keyword>
<dbReference type="EMBL" id="JRXE01000035">
    <property type="protein sequence ID" value="KOC87626.1"/>
    <property type="molecule type" value="Genomic_DNA"/>
</dbReference>
<organism evidence="3 4">
    <name type="scientific">Winslowiella iniecta</name>
    <dbReference type="NCBI Taxonomy" id="1560201"/>
    <lineage>
        <taxon>Bacteria</taxon>
        <taxon>Pseudomonadati</taxon>
        <taxon>Pseudomonadota</taxon>
        <taxon>Gammaproteobacteria</taxon>
        <taxon>Enterobacterales</taxon>
        <taxon>Erwiniaceae</taxon>
        <taxon>Winslowiella</taxon>
    </lineage>
</organism>
<dbReference type="OrthoDB" id="6626805at2"/>
<dbReference type="PATRIC" id="fig|1560201.3.peg.4156"/>
<evidence type="ECO:0000313" key="4">
    <source>
        <dbReference type="Proteomes" id="UP000036851"/>
    </source>
</evidence>
<evidence type="ECO:0000313" key="2">
    <source>
        <dbReference type="EMBL" id="KOC87626.1"/>
    </source>
</evidence>
<reference evidence="4 5" key="1">
    <citation type="journal article" date="2015" name="Int. J. Syst. Evol. Microbiol.">
        <title>Erwinia iniecta sp. nov., isolated from Russian wheat aphids (Diuraphis noxia).</title>
        <authorList>
            <person name="Campillo T."/>
            <person name="Luna E."/>
            <person name="Portier P."/>
            <person name="Fischer-Le Saux M."/>
            <person name="Lapitan N."/>
            <person name="Tisserat N.A."/>
            <person name="Leach J.E."/>
        </authorList>
    </citation>
    <scope>NUCLEOTIDE SEQUENCE [LARGE SCALE GENOMIC DNA]</scope>
    <source>
        <strain evidence="2 5">B120</strain>
        <strain evidence="3 4">B149</strain>
    </source>
</reference>
<feature type="signal peptide" evidence="1">
    <location>
        <begin position="1"/>
        <end position="24"/>
    </location>
</feature>
<evidence type="ECO:0008006" key="6">
    <source>
        <dbReference type="Google" id="ProtNLM"/>
    </source>
</evidence>
<name>A0A0L7T6B7_9GAMM</name>
<protein>
    <recommendedName>
        <fullName evidence="6">Lipoprotein</fullName>
    </recommendedName>
</protein>
<dbReference type="AlphaFoldDB" id="A0A0L7T6B7"/>
<proteinExistence type="predicted"/>
<dbReference type="Gene3D" id="2.180.10.10">
    <property type="entry name" value="RHS repeat-associated core"/>
    <property type="match status" value="1"/>
</dbReference>
<accession>A0A0L7T6B7</accession>
<dbReference type="Proteomes" id="UP000037088">
    <property type="component" value="Unassembled WGS sequence"/>
</dbReference>
<dbReference type="Proteomes" id="UP000036851">
    <property type="component" value="Unassembled WGS sequence"/>
</dbReference>